<dbReference type="Gene3D" id="2.60.270.20">
    <property type="entry name" value="Cytolysin/lectin"/>
    <property type="match status" value="2"/>
</dbReference>
<gene>
    <name evidence="6" type="ORF">D5F01_LYC18993</name>
</gene>
<keyword evidence="7" id="KW-1185">Reference proteome</keyword>
<dbReference type="GO" id="GO:0044218">
    <property type="term" value="C:other organism cell membrane"/>
    <property type="evidence" value="ECO:0007669"/>
    <property type="project" value="UniProtKB-KW"/>
</dbReference>
<keyword evidence="4" id="KW-0472">Membrane</keyword>
<dbReference type="SUPFAM" id="SSF63724">
    <property type="entry name" value="Cytolysin/lectin"/>
    <property type="match status" value="2"/>
</dbReference>
<evidence type="ECO:0000256" key="1">
    <source>
        <dbReference type="ARBA" id="ARBA00004175"/>
    </source>
</evidence>
<dbReference type="InterPro" id="IPR015926">
    <property type="entry name" value="Cytolysin/lectin"/>
</dbReference>
<sequence length="317" mass="34352">MPKRQKFKAGTGIATTLVDAAISAGGPTAAMDLMKSHGSRCVYVNSGSCAQSLPLTIHPSSSGKALFTKTPNTARGAVGVFTYDLHDKSNESTEKIAVMFSVPYDFNLYSNWRSSKDPTASFQPSLRSIHPRSFTCTAIMDLRDAMAVGAEVAGLLPTHRQCSVEVTNKCSNYDLCNPGIYVNSGSCAQSLPLSLNPSSSGNALFTKTPDTARGAVGVFTYDLLDKSTKKSTEKIAVMFSVPYDFNLYSNWYAVGIFDKSTECNHDLYHKMYNNSDNSFVRGKAGGPCLEQKNNRVTVVASMADSYQPVMKVEVKDD</sequence>
<dbReference type="PANTHER" id="PTHR40388">
    <property type="entry name" value="BRYOPORIN"/>
    <property type="match status" value="1"/>
</dbReference>
<dbReference type="GO" id="GO:0046930">
    <property type="term" value="C:pore complex"/>
    <property type="evidence" value="ECO:0007669"/>
    <property type="project" value="InterPro"/>
</dbReference>
<organism evidence="6 7">
    <name type="scientific">Larimichthys crocea</name>
    <name type="common">Large yellow croaker</name>
    <name type="synonym">Pseudosciaena crocea</name>
    <dbReference type="NCBI Taxonomy" id="215358"/>
    <lineage>
        <taxon>Eukaryota</taxon>
        <taxon>Metazoa</taxon>
        <taxon>Chordata</taxon>
        <taxon>Craniata</taxon>
        <taxon>Vertebrata</taxon>
        <taxon>Euteleostomi</taxon>
        <taxon>Actinopterygii</taxon>
        <taxon>Neopterygii</taxon>
        <taxon>Teleostei</taxon>
        <taxon>Neoteleostei</taxon>
        <taxon>Acanthomorphata</taxon>
        <taxon>Eupercaria</taxon>
        <taxon>Sciaenidae</taxon>
        <taxon>Larimichthys</taxon>
    </lineage>
</organism>
<reference evidence="6 7" key="1">
    <citation type="submission" date="2019-07" db="EMBL/GenBank/DDBJ databases">
        <title>Chromosome genome assembly for large yellow croaker.</title>
        <authorList>
            <person name="Xiao S."/>
        </authorList>
    </citation>
    <scope>NUCLEOTIDE SEQUENCE [LARGE SCALE GENOMIC DNA]</scope>
    <source>
        <strain evidence="6">JMULYC20181020</strain>
        <tissue evidence="6">Muscle</tissue>
    </source>
</reference>
<dbReference type="GO" id="GO:0046931">
    <property type="term" value="P:pore complex assembly"/>
    <property type="evidence" value="ECO:0007669"/>
    <property type="project" value="InterPro"/>
</dbReference>
<dbReference type="GO" id="GO:0015267">
    <property type="term" value="F:channel activity"/>
    <property type="evidence" value="ECO:0007669"/>
    <property type="project" value="InterPro"/>
</dbReference>
<keyword evidence="3" id="KW-1052">Target cell membrane</keyword>
<evidence type="ECO:0000313" key="7">
    <source>
        <dbReference type="Proteomes" id="UP000424527"/>
    </source>
</evidence>
<dbReference type="EMBL" id="REGW02000018">
    <property type="protein sequence ID" value="KAE8283590.1"/>
    <property type="molecule type" value="Genomic_DNA"/>
</dbReference>
<comment type="caution">
    <text evidence="6">The sequence shown here is derived from an EMBL/GenBank/DDBJ whole genome shotgun (WGS) entry which is preliminary data.</text>
</comment>
<dbReference type="Proteomes" id="UP000424527">
    <property type="component" value="Unassembled WGS sequence"/>
</dbReference>
<evidence type="ECO:0000313" key="6">
    <source>
        <dbReference type="EMBL" id="KAE8283590.1"/>
    </source>
</evidence>
<dbReference type="InterPro" id="IPR050677">
    <property type="entry name" value="Actinoporin_PFT"/>
</dbReference>
<evidence type="ECO:0000256" key="4">
    <source>
        <dbReference type="ARBA" id="ARBA00023298"/>
    </source>
</evidence>
<dbReference type="AlphaFoldDB" id="A0A6G0HWN0"/>
<dbReference type="Pfam" id="PF06369">
    <property type="entry name" value="Anemone_cytotox"/>
    <property type="match status" value="2"/>
</dbReference>
<keyword evidence="4" id="KW-1053">Target membrane</keyword>
<evidence type="ECO:0000256" key="5">
    <source>
        <dbReference type="ARBA" id="ARBA00023331"/>
    </source>
</evidence>
<dbReference type="GO" id="GO:0042151">
    <property type="term" value="C:nematocyst"/>
    <property type="evidence" value="ECO:0007669"/>
    <property type="project" value="UniProtKB-SubCell"/>
</dbReference>
<proteinExistence type="predicted"/>
<name>A0A6G0HWN0_LARCR</name>
<protein>
    <submittedName>
        <fullName evidence="6">DELTA-sagatoxin-Srs1a</fullName>
    </submittedName>
</protein>
<evidence type="ECO:0000256" key="3">
    <source>
        <dbReference type="ARBA" id="ARBA00022537"/>
    </source>
</evidence>
<keyword evidence="5" id="KW-0166">Nematocyst</keyword>
<dbReference type="GO" id="GO:0051715">
    <property type="term" value="P:cytolysis in another organism"/>
    <property type="evidence" value="ECO:0007669"/>
    <property type="project" value="InterPro"/>
</dbReference>
<evidence type="ECO:0000256" key="2">
    <source>
        <dbReference type="ARBA" id="ARBA00004532"/>
    </source>
</evidence>
<dbReference type="PANTHER" id="PTHR40388:SF2">
    <property type="entry name" value="ACTINOPORIN-LIKE PROTEIN"/>
    <property type="match status" value="1"/>
</dbReference>
<accession>A0A6G0HWN0</accession>
<comment type="subcellular location">
    <subcellularLocation>
        <location evidence="2">Nematocyst</location>
    </subcellularLocation>
    <subcellularLocation>
        <location evidence="1">Target cell membrane</location>
    </subcellularLocation>
</comment>
<dbReference type="GO" id="GO:0006812">
    <property type="term" value="P:monoatomic cation transport"/>
    <property type="evidence" value="ECO:0007669"/>
    <property type="project" value="InterPro"/>
</dbReference>
<dbReference type="InterPro" id="IPR009104">
    <property type="entry name" value="Anemon_actinoporin-like"/>
</dbReference>